<gene>
    <name evidence="4" type="ORF">GCM10011614_22980</name>
</gene>
<evidence type="ECO:0000313" key="5">
    <source>
        <dbReference type="Proteomes" id="UP000648075"/>
    </source>
</evidence>
<dbReference type="Pfam" id="PF03061">
    <property type="entry name" value="4HBT"/>
    <property type="match status" value="1"/>
</dbReference>
<dbReference type="NCBIfam" id="TIGR00051">
    <property type="entry name" value="YbgC/FadM family acyl-CoA thioesterase"/>
    <property type="match status" value="1"/>
</dbReference>
<dbReference type="InterPro" id="IPR006684">
    <property type="entry name" value="YbgC/YbaW"/>
</dbReference>
<dbReference type="Proteomes" id="UP000648075">
    <property type="component" value="Unassembled WGS sequence"/>
</dbReference>
<dbReference type="SUPFAM" id="SSF54637">
    <property type="entry name" value="Thioesterase/thiol ester dehydrase-isomerase"/>
    <property type="match status" value="1"/>
</dbReference>
<name>A0A918PGN8_9SPHN</name>
<dbReference type="AlphaFoldDB" id="A0A918PGN8"/>
<proteinExistence type="inferred from homology"/>
<feature type="domain" description="Thioesterase" evidence="3">
    <location>
        <begin position="31"/>
        <end position="115"/>
    </location>
</feature>
<dbReference type="InterPro" id="IPR008272">
    <property type="entry name" value="HB-CoA_thioesterase_AS"/>
</dbReference>
<dbReference type="PANTHER" id="PTHR31793">
    <property type="entry name" value="4-HYDROXYBENZOYL-COA THIOESTERASE FAMILY MEMBER"/>
    <property type="match status" value="1"/>
</dbReference>
<evidence type="ECO:0000259" key="3">
    <source>
        <dbReference type="Pfam" id="PF03061"/>
    </source>
</evidence>
<evidence type="ECO:0000256" key="2">
    <source>
        <dbReference type="ARBA" id="ARBA00022801"/>
    </source>
</evidence>
<keyword evidence="5" id="KW-1185">Reference proteome</keyword>
<dbReference type="RefSeq" id="WP_189621341.1">
    <property type="nucleotide sequence ID" value="NZ_BMZA01000008.1"/>
</dbReference>
<dbReference type="EMBL" id="BMZA01000008">
    <property type="protein sequence ID" value="GGZ07441.1"/>
    <property type="molecule type" value="Genomic_DNA"/>
</dbReference>
<organism evidence="4 5">
    <name type="scientific">Novosphingobium colocasiae</name>
    <dbReference type="NCBI Taxonomy" id="1256513"/>
    <lineage>
        <taxon>Bacteria</taxon>
        <taxon>Pseudomonadati</taxon>
        <taxon>Pseudomonadota</taxon>
        <taxon>Alphaproteobacteria</taxon>
        <taxon>Sphingomonadales</taxon>
        <taxon>Sphingomonadaceae</taxon>
        <taxon>Novosphingobium</taxon>
    </lineage>
</organism>
<dbReference type="Gene3D" id="3.10.129.10">
    <property type="entry name" value="Hotdog Thioesterase"/>
    <property type="match status" value="1"/>
</dbReference>
<dbReference type="InterPro" id="IPR029069">
    <property type="entry name" value="HotDog_dom_sf"/>
</dbReference>
<dbReference type="InterPro" id="IPR050563">
    <property type="entry name" value="4-hydroxybenzoyl-CoA_TE"/>
</dbReference>
<sequence length="165" mass="17942">MTAALHPYCGAIEGSIHRYALRVFYEDTDAGGVVYHANYLRWMERARSDLVDLLGIDQAQALAEGTGIYTVAELAIRYRRPARLGETVVVETRAVSVGRVSCTLEQRILRDDQVLVDAGVKIGFITPAGKPVRQPQAWQDAFAAMVPPSPVPPPVPASAEPEGTQ</sequence>
<dbReference type="GO" id="GO:0047617">
    <property type="term" value="F:fatty acyl-CoA hydrolase activity"/>
    <property type="evidence" value="ECO:0007669"/>
    <property type="project" value="TreeGrafter"/>
</dbReference>
<protein>
    <submittedName>
        <fullName evidence="4">Tol-pal system-associated acyl-CoA thioesterase</fullName>
    </submittedName>
</protein>
<evidence type="ECO:0000313" key="4">
    <source>
        <dbReference type="EMBL" id="GGZ07441.1"/>
    </source>
</evidence>
<evidence type="ECO:0000256" key="1">
    <source>
        <dbReference type="ARBA" id="ARBA00005953"/>
    </source>
</evidence>
<keyword evidence="2" id="KW-0378">Hydrolase</keyword>
<comment type="caution">
    <text evidence="4">The sequence shown here is derived from an EMBL/GenBank/DDBJ whole genome shotgun (WGS) entry which is preliminary data.</text>
</comment>
<reference evidence="4" key="2">
    <citation type="submission" date="2020-09" db="EMBL/GenBank/DDBJ databases">
        <authorList>
            <person name="Sun Q."/>
            <person name="Kim S."/>
        </authorList>
    </citation>
    <scope>NUCLEOTIDE SEQUENCE</scope>
    <source>
        <strain evidence="4">KCTC 32255</strain>
    </source>
</reference>
<dbReference type="PROSITE" id="PS01328">
    <property type="entry name" value="4HBCOA_THIOESTERASE"/>
    <property type="match status" value="1"/>
</dbReference>
<dbReference type="CDD" id="cd00586">
    <property type="entry name" value="4HBT"/>
    <property type="match status" value="1"/>
</dbReference>
<comment type="similarity">
    <text evidence="1">Belongs to the 4-hydroxybenzoyl-CoA thioesterase family.</text>
</comment>
<dbReference type="InterPro" id="IPR006683">
    <property type="entry name" value="Thioestr_dom"/>
</dbReference>
<reference evidence="4" key="1">
    <citation type="journal article" date="2014" name="Int. J. Syst. Evol. Microbiol.">
        <title>Complete genome sequence of Corynebacterium casei LMG S-19264T (=DSM 44701T), isolated from a smear-ripened cheese.</title>
        <authorList>
            <consortium name="US DOE Joint Genome Institute (JGI-PGF)"/>
            <person name="Walter F."/>
            <person name="Albersmeier A."/>
            <person name="Kalinowski J."/>
            <person name="Ruckert C."/>
        </authorList>
    </citation>
    <scope>NUCLEOTIDE SEQUENCE</scope>
    <source>
        <strain evidence="4">KCTC 32255</strain>
    </source>
</reference>
<dbReference type="PANTHER" id="PTHR31793:SF37">
    <property type="entry name" value="ACYL-COA THIOESTER HYDROLASE YBGC"/>
    <property type="match status" value="1"/>
</dbReference>
<accession>A0A918PGN8</accession>